<feature type="region of interest" description="Disordered" evidence="1">
    <location>
        <begin position="73"/>
        <end position="98"/>
    </location>
</feature>
<feature type="compositionally biased region" description="Polar residues" evidence="1">
    <location>
        <begin position="335"/>
        <end position="356"/>
    </location>
</feature>
<dbReference type="Proteomes" id="UP000807469">
    <property type="component" value="Unassembled WGS sequence"/>
</dbReference>
<comment type="caution">
    <text evidence="2">The sequence shown here is derived from an EMBL/GenBank/DDBJ whole genome shotgun (WGS) entry which is preliminary data.</text>
</comment>
<evidence type="ECO:0000256" key="1">
    <source>
        <dbReference type="SAM" id="MobiDB-lite"/>
    </source>
</evidence>
<organism evidence="2 3">
    <name type="scientific">Pholiota conissans</name>
    <dbReference type="NCBI Taxonomy" id="109636"/>
    <lineage>
        <taxon>Eukaryota</taxon>
        <taxon>Fungi</taxon>
        <taxon>Dikarya</taxon>
        <taxon>Basidiomycota</taxon>
        <taxon>Agaricomycotina</taxon>
        <taxon>Agaricomycetes</taxon>
        <taxon>Agaricomycetidae</taxon>
        <taxon>Agaricales</taxon>
        <taxon>Agaricineae</taxon>
        <taxon>Strophariaceae</taxon>
        <taxon>Pholiota</taxon>
    </lineage>
</organism>
<name>A0A9P6CWE9_9AGAR</name>
<evidence type="ECO:0000313" key="2">
    <source>
        <dbReference type="EMBL" id="KAF9481777.1"/>
    </source>
</evidence>
<proteinExistence type="predicted"/>
<accession>A0A9P6CWE9</accession>
<feature type="region of interest" description="Disordered" evidence="1">
    <location>
        <begin position="326"/>
        <end position="372"/>
    </location>
</feature>
<feature type="region of interest" description="Disordered" evidence="1">
    <location>
        <begin position="286"/>
        <end position="313"/>
    </location>
</feature>
<dbReference type="EMBL" id="MU155174">
    <property type="protein sequence ID" value="KAF9481777.1"/>
    <property type="molecule type" value="Genomic_DNA"/>
</dbReference>
<dbReference type="OrthoDB" id="3270768at2759"/>
<sequence>MSFSHITDREKDVLKTVALNYGNIKSTEAPWYGFYDLMLSDFVGIVHQDNMKMALIIFPQHPVAIIKDNNVVDDDEDEDDEDDAPTTPDRQHAQLESPDPIALVTPERSASQSQATIIASTAVETLSNHISPCKEVESEDELDTLEKNEYKEVIQVVQRVLPLEEQASLTPQIKEQAPMPPLKNQHAKKERSECIPDFLRRRFYLDSNNATLASRIDLIVELKKKAPTVLDVLRARVWTLSRQVEIQAEYAFKQDDKLSVVGYIIGIGNAWNYGELDRDETLAKRRDRDDDEYRQTASSQTGSSVDSASNNTGEISMHQHLGKVHLAPAPADDPSPTSRKTVSMSPALGPSSSTSIAKVPGPIISHDSDSERNRRVQDLVQSTYPYIFTDIMSPVQKQWFKDINYRLEKLDDIHRHRYLKD</sequence>
<feature type="compositionally biased region" description="Polar residues" evidence="1">
    <location>
        <begin position="295"/>
        <end position="313"/>
    </location>
</feature>
<evidence type="ECO:0000313" key="3">
    <source>
        <dbReference type="Proteomes" id="UP000807469"/>
    </source>
</evidence>
<gene>
    <name evidence="2" type="ORF">BDN70DRAFT_919598</name>
</gene>
<protein>
    <submittedName>
        <fullName evidence="2">Uncharacterized protein</fullName>
    </submittedName>
</protein>
<feature type="compositionally biased region" description="Acidic residues" evidence="1">
    <location>
        <begin position="73"/>
        <end position="84"/>
    </location>
</feature>
<dbReference type="AlphaFoldDB" id="A0A9P6CWE9"/>
<reference evidence="2" key="1">
    <citation type="submission" date="2020-11" db="EMBL/GenBank/DDBJ databases">
        <authorList>
            <consortium name="DOE Joint Genome Institute"/>
            <person name="Ahrendt S."/>
            <person name="Riley R."/>
            <person name="Andreopoulos W."/>
            <person name="Labutti K."/>
            <person name="Pangilinan J."/>
            <person name="Ruiz-Duenas F.J."/>
            <person name="Barrasa J.M."/>
            <person name="Sanchez-Garcia M."/>
            <person name="Camarero S."/>
            <person name="Miyauchi S."/>
            <person name="Serrano A."/>
            <person name="Linde D."/>
            <person name="Babiker R."/>
            <person name="Drula E."/>
            <person name="Ayuso-Fernandez I."/>
            <person name="Pacheco R."/>
            <person name="Padilla G."/>
            <person name="Ferreira P."/>
            <person name="Barriuso J."/>
            <person name="Kellner H."/>
            <person name="Castanera R."/>
            <person name="Alfaro M."/>
            <person name="Ramirez L."/>
            <person name="Pisabarro A.G."/>
            <person name="Kuo A."/>
            <person name="Tritt A."/>
            <person name="Lipzen A."/>
            <person name="He G."/>
            <person name="Yan M."/>
            <person name="Ng V."/>
            <person name="Cullen D."/>
            <person name="Martin F."/>
            <person name="Rosso M.-N."/>
            <person name="Henrissat B."/>
            <person name="Hibbett D."/>
            <person name="Martinez A.T."/>
            <person name="Grigoriev I.V."/>
        </authorList>
    </citation>
    <scope>NUCLEOTIDE SEQUENCE</scope>
    <source>
        <strain evidence="2">CIRM-BRFM 674</strain>
    </source>
</reference>
<keyword evidence="3" id="KW-1185">Reference proteome</keyword>